<reference evidence="3" key="1">
    <citation type="journal article" date="2019" name="Int. J. Syst. Evol. Microbiol.">
        <title>The Global Catalogue of Microorganisms (GCM) 10K type strain sequencing project: providing services to taxonomists for standard genome sequencing and annotation.</title>
        <authorList>
            <consortium name="The Broad Institute Genomics Platform"/>
            <consortium name="The Broad Institute Genome Sequencing Center for Infectious Disease"/>
            <person name="Wu L."/>
            <person name="Ma J."/>
        </authorList>
    </citation>
    <scope>NUCLEOTIDE SEQUENCE [LARGE SCALE GENOMIC DNA]</scope>
    <source>
        <strain evidence="3">JCM 17927</strain>
    </source>
</reference>
<evidence type="ECO:0000259" key="1">
    <source>
        <dbReference type="Pfam" id="PF00296"/>
    </source>
</evidence>
<dbReference type="InterPro" id="IPR036661">
    <property type="entry name" value="Luciferase-like_sf"/>
</dbReference>
<sequence>MKIGLLEFGSGCESPLDIVENVLNYAERADELGFTRFWLAENYVNYAAYGSPEVLVPIIAGLTSQIRVGVAGVLMAYHNPYRVASAFKVLSSLFPDRIDLGVAKGSVPADFSALLQPDIDLSGQAAWAEAFKRNSTALHNYLNGGTNADKVIPVNGSVPTLWSLTVSLQNVSALARLNTSLCRSVFHNRIDDHKREAEKLAQYRIEFYEHHQREPEITISVAGVCAETTQEAQRIRAGLREPSRIEHELIGSPTYIFDELSALKEIYDVDEFIFMNMAEEPAHKLESLELIAGARAGYAAPVNADSGYLVAA</sequence>
<dbReference type="InterPro" id="IPR050766">
    <property type="entry name" value="Bact_Lucif_Oxidored"/>
</dbReference>
<dbReference type="PANTHER" id="PTHR30137">
    <property type="entry name" value="LUCIFERASE-LIKE MONOOXYGENASE"/>
    <property type="match status" value="1"/>
</dbReference>
<dbReference type="Proteomes" id="UP001501175">
    <property type="component" value="Unassembled WGS sequence"/>
</dbReference>
<dbReference type="Pfam" id="PF00296">
    <property type="entry name" value="Bac_luciferase"/>
    <property type="match status" value="1"/>
</dbReference>
<keyword evidence="3" id="KW-1185">Reference proteome</keyword>
<comment type="caution">
    <text evidence="2">The sequence shown here is derived from an EMBL/GenBank/DDBJ whole genome shotgun (WGS) entry which is preliminary data.</text>
</comment>
<dbReference type="PANTHER" id="PTHR30137:SF6">
    <property type="entry name" value="LUCIFERASE-LIKE MONOOXYGENASE"/>
    <property type="match status" value="1"/>
</dbReference>
<evidence type="ECO:0000313" key="3">
    <source>
        <dbReference type="Proteomes" id="UP001501175"/>
    </source>
</evidence>
<dbReference type="EMBL" id="BAABHD010000077">
    <property type="protein sequence ID" value="GAA4464723.1"/>
    <property type="molecule type" value="Genomic_DNA"/>
</dbReference>
<dbReference type="InterPro" id="IPR011251">
    <property type="entry name" value="Luciferase-like_dom"/>
</dbReference>
<proteinExistence type="predicted"/>
<feature type="domain" description="Luciferase-like" evidence="1">
    <location>
        <begin position="19"/>
        <end position="236"/>
    </location>
</feature>
<accession>A0ABP8NC72</accession>
<dbReference type="Gene3D" id="3.20.20.30">
    <property type="entry name" value="Luciferase-like domain"/>
    <property type="match status" value="1"/>
</dbReference>
<dbReference type="SUPFAM" id="SSF51679">
    <property type="entry name" value="Bacterial luciferase-like"/>
    <property type="match status" value="1"/>
</dbReference>
<protein>
    <submittedName>
        <fullName evidence="2">LLM class flavin-dependent oxidoreductase</fullName>
    </submittedName>
</protein>
<gene>
    <name evidence="2" type="ORF">GCM10023189_44410</name>
</gene>
<dbReference type="RefSeq" id="WP_345247194.1">
    <property type="nucleotide sequence ID" value="NZ_BAABHD010000077.1"/>
</dbReference>
<evidence type="ECO:0000313" key="2">
    <source>
        <dbReference type="EMBL" id="GAA4464723.1"/>
    </source>
</evidence>
<organism evidence="2 3">
    <name type="scientific">Nibrella saemangeumensis</name>
    <dbReference type="NCBI Taxonomy" id="1084526"/>
    <lineage>
        <taxon>Bacteria</taxon>
        <taxon>Pseudomonadati</taxon>
        <taxon>Bacteroidota</taxon>
        <taxon>Cytophagia</taxon>
        <taxon>Cytophagales</taxon>
        <taxon>Spirosomataceae</taxon>
        <taxon>Nibrella</taxon>
    </lineage>
</organism>
<name>A0ABP8NC72_9BACT</name>